<sequence>MDFLQTINQAVFGRTFLPHSLARARKLNDFLRGERGLFLDFGSADCKVETFIDNPDITFIAFDFEEREVARARKRNANALLADGRRLPFKDQAFDGCVAAEVLEHIDRDLDAAKEIHRVLKPGAKLFTLVPNGAARKKWGPKADAYYYIPSIPHGGSHVREGYTPETLNRLLTQAGFQTRQSGYSGKGLIAWLGLTYYNFRFREETRKSLAWKLLRMTLVRLMLFLSLLGLVPGLDAQFQGEGMDVYGVHQKPNNN</sequence>
<dbReference type="Gene3D" id="3.40.50.150">
    <property type="entry name" value="Vaccinia Virus protein VP39"/>
    <property type="match status" value="1"/>
</dbReference>
<evidence type="ECO:0000313" key="2">
    <source>
        <dbReference type="EMBL" id="MBS3063616.1"/>
    </source>
</evidence>
<dbReference type="EMBL" id="JAGVWE010000006">
    <property type="protein sequence ID" value="MBS3063616.1"/>
    <property type="molecule type" value="Genomic_DNA"/>
</dbReference>
<feature type="domain" description="Methyltransferase type 11" evidence="1">
    <location>
        <begin position="40"/>
        <end position="127"/>
    </location>
</feature>
<dbReference type="Proteomes" id="UP000678237">
    <property type="component" value="Unassembled WGS sequence"/>
</dbReference>
<dbReference type="InterPro" id="IPR013216">
    <property type="entry name" value="Methyltransf_11"/>
</dbReference>
<keyword evidence="2" id="KW-0808">Transferase</keyword>
<protein>
    <submittedName>
        <fullName evidence="2">Class I SAM-dependent methyltransferase</fullName>
    </submittedName>
</protein>
<dbReference type="Pfam" id="PF08241">
    <property type="entry name" value="Methyltransf_11"/>
    <property type="match status" value="1"/>
</dbReference>
<dbReference type="CDD" id="cd02440">
    <property type="entry name" value="AdoMet_MTases"/>
    <property type="match status" value="1"/>
</dbReference>
<comment type="caution">
    <text evidence="2">The sequence shown here is derived from an EMBL/GenBank/DDBJ whole genome shotgun (WGS) entry which is preliminary data.</text>
</comment>
<dbReference type="GO" id="GO:0008757">
    <property type="term" value="F:S-adenosylmethionine-dependent methyltransferase activity"/>
    <property type="evidence" value="ECO:0007669"/>
    <property type="project" value="InterPro"/>
</dbReference>
<evidence type="ECO:0000259" key="1">
    <source>
        <dbReference type="Pfam" id="PF08241"/>
    </source>
</evidence>
<proteinExistence type="predicted"/>
<gene>
    <name evidence="2" type="ORF">J4203_07175</name>
</gene>
<reference evidence="2" key="1">
    <citation type="submission" date="2021-03" db="EMBL/GenBank/DDBJ databases">
        <authorList>
            <person name="Jaffe A."/>
        </authorList>
    </citation>
    <scope>NUCLEOTIDE SEQUENCE</scope>
    <source>
        <strain evidence="2">RIFCSPLOWO2_01_FULL_58_19</strain>
    </source>
</reference>
<name>A0A8T4LLE2_9ARCH</name>
<accession>A0A8T4LLE2</accession>
<organism evidence="2 3">
    <name type="scientific">Candidatus Iainarchaeum sp</name>
    <dbReference type="NCBI Taxonomy" id="3101447"/>
    <lineage>
        <taxon>Archaea</taxon>
        <taxon>Candidatus Iainarchaeota</taxon>
        <taxon>Candidatus Iainarchaeia</taxon>
        <taxon>Candidatus Iainarchaeales</taxon>
        <taxon>Candidatus Iainarchaeaceae</taxon>
        <taxon>Candidatus Iainarchaeum</taxon>
    </lineage>
</organism>
<dbReference type="SUPFAM" id="SSF53335">
    <property type="entry name" value="S-adenosyl-L-methionine-dependent methyltransferases"/>
    <property type="match status" value="1"/>
</dbReference>
<keyword evidence="2" id="KW-0489">Methyltransferase</keyword>
<dbReference type="InterPro" id="IPR029063">
    <property type="entry name" value="SAM-dependent_MTases_sf"/>
</dbReference>
<evidence type="ECO:0000313" key="3">
    <source>
        <dbReference type="Proteomes" id="UP000678237"/>
    </source>
</evidence>
<dbReference type="AlphaFoldDB" id="A0A8T4LLE2"/>
<reference evidence="2" key="2">
    <citation type="submission" date="2021-05" db="EMBL/GenBank/DDBJ databases">
        <title>Protein family content uncovers lineage relationships and bacterial pathway maintenance mechanisms in DPANN archaea.</title>
        <authorList>
            <person name="Castelle C.J."/>
            <person name="Meheust R."/>
            <person name="Jaffe A.L."/>
            <person name="Seitz K."/>
            <person name="Gong X."/>
            <person name="Baker B.J."/>
            <person name="Banfield J.F."/>
        </authorList>
    </citation>
    <scope>NUCLEOTIDE SEQUENCE</scope>
    <source>
        <strain evidence="2">RIFCSPLOWO2_01_FULL_58_19</strain>
    </source>
</reference>
<dbReference type="GO" id="GO:0032259">
    <property type="term" value="P:methylation"/>
    <property type="evidence" value="ECO:0007669"/>
    <property type="project" value="UniProtKB-KW"/>
</dbReference>